<dbReference type="AGR" id="FB:FBgn0053125"/>
<dbReference type="IntAct" id="Q86BM7">
    <property type="interactions" value="1"/>
</dbReference>
<reference evidence="2 5" key="6">
    <citation type="journal article" date="2005" name="PLoS Comput. Biol.">
        <title>Combined evidence annotation of transposable elements in genome sequences.</title>
        <authorList>
            <person name="Quesneville H."/>
            <person name="Bergman C.M."/>
            <person name="Andrieu O."/>
            <person name="Autard D."/>
            <person name="Nouaud D."/>
            <person name="Ashburner M."/>
            <person name="Anxolabehere D."/>
        </authorList>
    </citation>
    <scope>NUCLEOTIDE SEQUENCE [LARGE SCALE GENOMIC DNA]</scope>
    <source>
        <strain evidence="5">Berkeley</strain>
    </source>
</reference>
<dbReference type="HOGENOM" id="CLU_264653_0_0_1"/>
<feature type="region of interest" description="Disordered" evidence="1">
    <location>
        <begin position="1058"/>
        <end position="1128"/>
    </location>
</feature>
<proteinExistence type="evidence at transcript level"/>
<evidence type="ECO:0000313" key="3">
    <source>
        <dbReference type="EMBL" id="ADC80075.1"/>
    </source>
</evidence>
<dbReference type="FlyBase" id="FBgn0053125">
    <property type="gene designation" value="CG33125"/>
</dbReference>
<dbReference type="RefSeq" id="NP_787964.2">
    <property type="nucleotide sequence ID" value="NM_175950.4"/>
</dbReference>
<reference evidence="5" key="2">
    <citation type="journal article" date="2002" name="Genome Biol.">
        <title>Finishing a whole-genome shotgun: release 3 of the Drosophila melanogaster euchromatic genome sequence.</title>
        <authorList>
            <person name="Celniker S.E."/>
            <person name="Wheeler D.A."/>
            <person name="Kronmiller B."/>
            <person name="Carlson J.W."/>
            <person name="Halpern A."/>
            <person name="Patel S."/>
            <person name="Adams M."/>
            <person name="Champe M."/>
            <person name="Dugan S.P."/>
            <person name="Frise E."/>
            <person name="Hodgson A."/>
            <person name="George R.A."/>
            <person name="Hoskins R.A."/>
            <person name="Laverty T."/>
            <person name="Muzny D.M."/>
            <person name="Nelson C.R."/>
            <person name="Pacleb J.M."/>
            <person name="Park S."/>
            <person name="Pfeiffer B.D."/>
            <person name="Richards S."/>
            <person name="Sodergren E.J."/>
            <person name="Svirskas R."/>
            <person name="Tabor P.E."/>
            <person name="Wan K."/>
            <person name="Stapleton M."/>
            <person name="Sutton G.G."/>
            <person name="Venter C."/>
            <person name="Weinstock G."/>
            <person name="Scherer S.E."/>
            <person name="Myers E.W."/>
            <person name="Gibbs R.A."/>
            <person name="Rubin G.M."/>
        </authorList>
    </citation>
    <scope>NUCLEOTIDE SEQUENCE [LARGE SCALE GENOMIC DNA]</scope>
    <source>
        <strain evidence="5">Berkeley</strain>
    </source>
</reference>
<reference evidence="2" key="14">
    <citation type="submission" date="2022-11" db="EMBL/GenBank/DDBJ databases">
        <title>Drosophila melanogaster release 4 sequence.</title>
        <authorList>
            <consortium name="Berkeley Drosophila Genome Project"/>
            <person name="Celniker S."/>
            <person name="Carlson J."/>
            <person name="Wan K."/>
            <person name="Pfeiffer B."/>
            <person name="Frise E."/>
            <person name="George R."/>
            <person name="Hoskins R."/>
            <person name="Stapleton M."/>
            <person name="Pacleb J."/>
            <person name="Park S."/>
            <person name="Svirskas R."/>
            <person name="Smith E."/>
            <person name="Yu C."/>
            <person name="Rubin G."/>
        </authorList>
    </citation>
    <scope>NUCLEOTIDE SEQUENCE</scope>
</reference>
<dbReference type="Proteomes" id="UP000000803">
    <property type="component" value="Chromosome 2L"/>
</dbReference>
<dbReference type="InParanoid" id="Q86BM7"/>
<protein>
    <submittedName>
        <fullName evidence="3">MIP16756p</fullName>
    </submittedName>
</protein>
<feature type="compositionally biased region" description="Polar residues" evidence="1">
    <location>
        <begin position="262"/>
        <end position="273"/>
    </location>
</feature>
<accession>D3PFE7</accession>
<reference evidence="2" key="15">
    <citation type="submission" date="2022-11" db="EMBL/GenBank/DDBJ databases">
        <authorList>
            <consortium name="FlyBase"/>
        </authorList>
    </citation>
    <scope>NUCLEOTIDE SEQUENCE</scope>
</reference>
<feature type="region of interest" description="Disordered" evidence="1">
    <location>
        <begin position="875"/>
        <end position="963"/>
    </location>
</feature>
<reference evidence="2 5" key="8">
    <citation type="journal article" date="2007" name="Science">
        <title>The Release 5.1 annotation of Drosophila melanogaster heterochromatin.</title>
        <authorList>
            <person name="Smith C.D."/>
            <person name="Shu S."/>
            <person name="Mungall C.J."/>
            <person name="Karpen G.H."/>
        </authorList>
    </citation>
    <scope>NUCLEOTIDE SEQUENCE [LARGE SCALE GENOMIC DNA]</scope>
    <source>
        <strain evidence="5">Berkeley</strain>
    </source>
</reference>
<keyword evidence="5" id="KW-1185">Reference proteome</keyword>
<gene>
    <name evidence="2" type="primary">Dmel\CG33125</name>
    <name evidence="3" type="synonym">CG33125-RA</name>
    <name evidence="2 4" type="ORF">CG33125</name>
    <name evidence="2" type="ORF">Dmel_CG33125</name>
</gene>
<reference evidence="2" key="13">
    <citation type="journal article" date="2015" name="Genome Res.">
        <title>The Release 6 reference sequence of the Drosophila melanogaster genome.</title>
        <authorList>
            <person name="Hoskins R.A."/>
            <person name="Carlson J.W."/>
            <person name="Wan K.H."/>
            <person name="Park S."/>
            <person name="Mendez I."/>
            <person name="Galle S.E."/>
            <person name="Booth B.W."/>
            <person name="Pfeiffer B.D."/>
            <person name="George R.A."/>
            <person name="Svirskas R."/>
            <person name="Krzywinski M."/>
            <person name="Schein J."/>
            <person name="Accardo M.C."/>
            <person name="Damia E."/>
            <person name="Messina G."/>
            <person name="Mendez-Lago M."/>
            <person name="de Pablos B."/>
            <person name="Demakova O.V."/>
            <person name="Andreyeva E.N."/>
            <person name="Boldyreva L.V."/>
            <person name="Marra M."/>
            <person name="Carvalho A.B."/>
            <person name="Dimitri P."/>
            <person name="Villasante A."/>
            <person name="Zhimulev I.F."/>
            <person name="Rubin G.M."/>
            <person name="Karpen G.H."/>
            <person name="Celniker S.E."/>
        </authorList>
    </citation>
    <scope>NUCLEOTIDE SEQUENCE</scope>
</reference>
<feature type="compositionally biased region" description="Basic and acidic residues" evidence="1">
    <location>
        <begin position="188"/>
        <end position="206"/>
    </location>
</feature>
<sequence length="1263" mass="145149">MSFTLTNQSLIRLESSKDDDEWNRTLMFFNVDISSGVCRDHQNKISQPRSSVCNGKRRAPGGGLANPITESVMSFVAANKFYAREHSNFDHGNYTPRTSGRRRDNFAYSDRRRHFYHRPIKSGRSRAAIGLVSPSPSADSTGYYESKRIHYPDFETGKTFDNFYPDDEPYELEEDEPRRVLSTSDYTKQQEDPRANKEYADGRYDYYPHGSRSTNRHHRESKRYNRYPFPEHPAQDDYHRDFRRAVPRQLRSSSYRMKHNCRQASGSLPPNYASNCYPHDSTEYGSDNDYDGYPENYKKYRDYYEEPTAEAYQNPYEEFHDYEYPDYKQSSKAPPVPFPKPQPKYYKSYSKAPSPNYPTNPIFRPEMESKVNEVKVSPYEEAETRQVKSNRIKQNNHSEEIPRRKGFNYVKKRREEPIKYDKISKHISRLAPHVQYASKGQNDRFTMEVNPHRERSVSSTHRKIFSEELPHRYRPKKVINETREPHRNLKTKSVGQYDKSKAQYESYKTRGHHHKSSPDRKKSVDFVRFTDLNDGSEIPHKIRENGQSPSSIFFTIEIPYKKKHRRYTYPQTGEYISKRSHSGCDNFSQKSFRPQTSLYDVGKLRKRKTMKQKISGFFKRSKLCLSKSNIFRSKSKIIKKPAQRNLNCAQISNPSPDYSVNSPIASNHSLESENVKVPSQESEHQKYGLKRGKECHYPTVYRGTNKQLPENNNEIFHQYSMFNVLSSTNQRSKVNNDDYDHFDPGLSKRTSRYFRPAADSPTKSSYKEFDRVSSGNCSLFSEGKCGDAIGKSEINVCLTIRTTDVSLTGSPRIVSSKIVGDHGLSSKSNNGEAKITRSRPAIRSVSRQSSGSTIFESASGENQFKNVRFSPSHFTHNSCSSAQSSSESNSSRIQTSINSQEHVCKRKSIEASSKPPEMPGSIGSSSEYLRPRHRLVTKWSLTSQSKPYNSRPEPSHRWTPDKLDTNSLRPTLFQSDVTKRSSLKRVDDNLVKSVPKRVVLKTKSSESMISGSMCSSGSSAKSLSTFEIQDKKNDDRSECYRSQSHHFQFGEDRKIEVFPRKTSSWPRQSPRSFPGPPIRNIDPEPFGKSTLSPKTSTQSLESSISRCSSDGLSGNNEGSTSHKPKDMQLVCYPDDDSNLRNSRQSQVEYGSGFTTMRGLDITESSNRGDLCCPKLVSDLERESFCPKSIVEELKRELLQTFRAEQQIRSQSPFLRPTPHIMIFPCVPSVMCQTRANINPSPNLFPRPESEICWIPNSKPQNLA</sequence>
<feature type="compositionally biased region" description="Polar residues" evidence="1">
    <location>
        <begin position="892"/>
        <end position="901"/>
    </location>
</feature>
<feature type="compositionally biased region" description="Polar residues" evidence="1">
    <location>
        <begin position="939"/>
        <end position="948"/>
    </location>
</feature>
<feature type="compositionally biased region" description="Polar residues" evidence="1">
    <location>
        <begin position="1061"/>
        <end position="1071"/>
    </location>
</feature>
<dbReference type="OMA" id="GSEIPHR"/>
<accession>Q86BM7</accession>
<evidence type="ECO:0000256" key="1">
    <source>
        <dbReference type="SAM" id="MobiDB-lite"/>
    </source>
</evidence>
<feature type="region of interest" description="Disordered" evidence="1">
    <location>
        <begin position="253"/>
        <end position="273"/>
    </location>
</feature>
<feature type="compositionally biased region" description="Polar residues" evidence="1">
    <location>
        <begin position="1089"/>
        <end position="1121"/>
    </location>
</feature>
<dbReference type="EMBL" id="BT120353">
    <property type="protein sequence ID" value="ADC80075.1"/>
    <property type="molecule type" value="mRNA"/>
</dbReference>
<dbReference type="GeneID" id="318892"/>
<reference evidence="5" key="3">
    <citation type="journal article" date="2002" name="Genome Biol.">
        <title>Annotation of the Drosophila melanogaster euchromatic genome: a systematic review.</title>
        <authorList>
            <person name="Misra S."/>
            <person name="Crosby M.A."/>
            <person name="Mungall C.J."/>
            <person name="Matthews B.B."/>
            <person name="Campbell K.S."/>
            <person name="Hradecky P."/>
            <person name="Huang Y."/>
            <person name="Kaminker J.S."/>
            <person name="Millburn G.H."/>
            <person name="Prochnik S.E."/>
            <person name="Smith C.D."/>
            <person name="Tupy J.L."/>
            <person name="Whitfied E.J."/>
            <person name="Bayraktaroglu L."/>
            <person name="Berman B.P."/>
            <person name="Bettencourt B.R."/>
            <person name="Celniker S.E."/>
            <person name="de Grey A.D."/>
            <person name="Drysdale R.A."/>
            <person name="Harris N.L."/>
            <person name="Richter J."/>
            <person name="Russo S."/>
            <person name="Schroeder A.J."/>
            <person name="Shu S.Q."/>
            <person name="Stapleton M."/>
            <person name="Yamada C."/>
            <person name="Ashburner M."/>
            <person name="Gelbart W.M."/>
            <person name="Rubin G.M."/>
            <person name="Lewis S.E."/>
        </authorList>
    </citation>
    <scope>GENOME REANNOTATION</scope>
    <source>
        <strain evidence="5">Berkeley</strain>
    </source>
</reference>
<evidence type="ECO:0000313" key="5">
    <source>
        <dbReference type="Proteomes" id="UP000000803"/>
    </source>
</evidence>
<feature type="compositionally biased region" description="Low complexity" evidence="1">
    <location>
        <begin position="878"/>
        <end position="891"/>
    </location>
</feature>
<dbReference type="STRING" id="7227.FBpp0291644"/>
<reference evidence="2 5" key="1">
    <citation type="journal article" date="2000" name="Science">
        <title>The genome sequence of Drosophila melanogaster.</title>
        <authorList>
            <person name="Adams M.D."/>
            <person name="Celniker S.E."/>
            <person name="Holt R.A."/>
            <person name="Evans C.A."/>
            <person name="Gocayne J.D."/>
            <person name="Amanatides P.G."/>
            <person name="Scherer S.E."/>
            <person name="Li P.W."/>
            <person name="Hoskins R.A."/>
            <person name="Galle R.F."/>
            <person name="George R.A."/>
            <person name="Lewis S.E."/>
            <person name="Richards S."/>
            <person name="Ashburner M."/>
            <person name="Henderson S.N."/>
            <person name="Sutton G.G."/>
            <person name="Wortman J.R."/>
            <person name="Yandell M.D."/>
            <person name="Zhang Q."/>
            <person name="Chen L.X."/>
            <person name="Brandon R.C."/>
            <person name="Rogers Y.H."/>
            <person name="Blazej R.G."/>
            <person name="Champe M."/>
            <person name="Pfeiffer B.D."/>
            <person name="Wan K.H."/>
            <person name="Doyle C."/>
            <person name="Baxter E.G."/>
            <person name="Helt G."/>
            <person name="Nelson C.R."/>
            <person name="Gabor G.L."/>
            <person name="Abril J.F."/>
            <person name="Agbayani A."/>
            <person name="An H.J."/>
            <person name="Andrews-Pfannkoch C."/>
            <person name="Baldwin D."/>
            <person name="Ballew R.M."/>
            <person name="Basu A."/>
            <person name="Baxendale J."/>
            <person name="Bayraktaroglu L."/>
            <person name="Beasley E.M."/>
            <person name="Beeson K.Y."/>
            <person name="Benos P.V."/>
            <person name="Berman B.P."/>
            <person name="Bhandari D."/>
            <person name="Bolshakov S."/>
            <person name="Borkova D."/>
            <person name="Botchan M.R."/>
            <person name="Bouck J."/>
            <person name="Brokstein P."/>
            <person name="Brottier P."/>
            <person name="Burtis K.C."/>
            <person name="Busam D.A."/>
            <person name="Butler H."/>
            <person name="Cadieu E."/>
            <person name="Center A."/>
            <person name="Chandra I."/>
            <person name="Cherry J.M."/>
            <person name="Cawley S."/>
            <person name="Dahlke C."/>
            <person name="Davenport L.B."/>
            <person name="Davies P."/>
            <person name="de Pablos B."/>
            <person name="Delcher A."/>
            <person name="Deng Z."/>
            <person name="Mays A.D."/>
            <person name="Dew I."/>
            <person name="Dietz S.M."/>
            <person name="Dodson K."/>
            <person name="Doup L.E."/>
            <person name="Downes M."/>
            <person name="Dugan-Rocha S."/>
            <person name="Dunkov B.C."/>
            <person name="Dunn P."/>
            <person name="Durbin K.J."/>
            <person name="Evangelista C.C."/>
            <person name="Ferraz C."/>
            <person name="Ferriera S."/>
            <person name="Fleischmann W."/>
            <person name="Fosler C."/>
            <person name="Gabrielian A.E."/>
            <person name="Garg N.S."/>
            <person name="Gelbart W.M."/>
            <person name="Glasser K."/>
            <person name="Glodek A."/>
            <person name="Gong F."/>
            <person name="Gorrell J.H."/>
            <person name="Gu Z."/>
            <person name="Guan P."/>
            <person name="Harris M."/>
            <person name="Harris N.L."/>
            <person name="Harvey D."/>
            <person name="Heiman T.J."/>
            <person name="Hernandez J.R."/>
            <person name="Houck J."/>
            <person name="Hostin D."/>
            <person name="Houston K.A."/>
            <person name="Howland T.J."/>
            <person name="Wei M.H."/>
            <person name="Ibegwam C."/>
            <person name="Jalali M."/>
            <person name="Kalush F."/>
            <person name="Karpen G.H."/>
            <person name="Ke Z."/>
            <person name="Kennison J.A."/>
            <person name="Ketchum K.A."/>
            <person name="Kimmel B.E."/>
            <person name="Kodira C.D."/>
            <person name="Kraft C."/>
            <person name="Kravitz S."/>
            <person name="Kulp D."/>
            <person name="Lai Z."/>
            <person name="Lasko P."/>
            <person name="Lei Y."/>
            <person name="Levitsky A.A."/>
            <person name="Li J."/>
            <person name="Li Z."/>
            <person name="Liang Y."/>
            <person name="Lin X."/>
            <person name="Liu X."/>
            <person name="Mattei B."/>
            <person name="McIntosh T.C."/>
            <person name="McLeod M.P."/>
            <person name="McPherson D."/>
            <person name="Merkulov G."/>
            <person name="Milshina N.V."/>
            <person name="Mobarry C."/>
            <person name="Morris J."/>
            <person name="Moshrefi A."/>
            <person name="Mount S.M."/>
            <person name="Moy M."/>
            <person name="Murphy B."/>
            <person name="Murphy L."/>
            <person name="Muzny D.M."/>
            <person name="Nelson D.L."/>
            <person name="Nelson D.R."/>
            <person name="Nelson K.A."/>
            <person name="Nixon K."/>
            <person name="Nusskern D.R."/>
            <person name="Pacleb J.M."/>
            <person name="Palazzolo M."/>
            <person name="Pittman G.S."/>
            <person name="Pan S."/>
            <person name="Pollard J."/>
            <person name="Puri V."/>
            <person name="Reese M.G."/>
            <person name="Reinert K."/>
            <person name="Remington K."/>
            <person name="Saunders R.D."/>
            <person name="Scheeler F."/>
            <person name="Shen H."/>
            <person name="Shue B.C."/>
            <person name="Siden-Kiamos I."/>
            <person name="Simpson M."/>
            <person name="Skupski M.P."/>
            <person name="Smith T."/>
            <person name="Spier E."/>
            <person name="Spradling A.C."/>
            <person name="Stapleton M."/>
            <person name="Strong R."/>
            <person name="Sun E."/>
            <person name="Svirskas R."/>
            <person name="Tector C."/>
            <person name="Turner R."/>
            <person name="Venter E."/>
            <person name="Wang A.H."/>
            <person name="Wang X."/>
            <person name="Wang Z.Y."/>
            <person name="Wassarman D.A."/>
            <person name="Weinstock G.M."/>
            <person name="Weissenbach J."/>
            <person name="Williams S.M."/>
            <person name="WoodageT"/>
            <person name="Worley K.C."/>
            <person name="Wu D."/>
            <person name="Yang S."/>
            <person name="Yao Q.A."/>
            <person name="Ye J."/>
            <person name="Yeh R.F."/>
            <person name="Zaveri J.S."/>
            <person name="Zhan M."/>
            <person name="Zhang G."/>
            <person name="Zhao Q."/>
            <person name="Zheng L."/>
            <person name="Zheng X.H."/>
            <person name="Zhong F.N."/>
            <person name="Zhong W."/>
            <person name="Zhou X."/>
            <person name="Zhu S."/>
            <person name="Zhu X."/>
            <person name="Smith H.O."/>
            <person name="Gibbs R.A."/>
            <person name="Myers E.W."/>
            <person name="Rubin G.M."/>
            <person name="Venter J.C."/>
        </authorList>
    </citation>
    <scope>NUCLEOTIDE SEQUENCE [LARGE SCALE GENOMIC DNA]</scope>
    <source>
        <strain evidence="5">Berkeley</strain>
    </source>
</reference>
<dbReference type="SMR" id="Q86BM7"/>
<feature type="compositionally biased region" description="Polar residues" evidence="1">
    <location>
        <begin position="845"/>
        <end position="857"/>
    </location>
</feature>
<dbReference type="VEuPathDB" id="VectorBase:FBgn0053125"/>
<organism evidence="2 5">
    <name type="scientific">Drosophila melanogaster</name>
    <name type="common">Fruit fly</name>
    <dbReference type="NCBI Taxonomy" id="7227"/>
    <lineage>
        <taxon>Eukaryota</taxon>
        <taxon>Metazoa</taxon>
        <taxon>Ecdysozoa</taxon>
        <taxon>Arthropoda</taxon>
        <taxon>Hexapoda</taxon>
        <taxon>Insecta</taxon>
        <taxon>Pterygota</taxon>
        <taxon>Neoptera</taxon>
        <taxon>Endopterygota</taxon>
        <taxon>Diptera</taxon>
        <taxon>Brachycera</taxon>
        <taxon>Muscomorpha</taxon>
        <taxon>Ephydroidea</taxon>
        <taxon>Drosophilidae</taxon>
        <taxon>Drosophila</taxon>
        <taxon>Sophophora</taxon>
    </lineage>
</organism>
<reference evidence="2" key="7">
    <citation type="submission" date="2006-08" db="EMBL/GenBank/DDBJ databases">
        <authorList>
            <person name="Celniker S."/>
            <person name="Carlson J."/>
            <person name="Wan K."/>
            <person name="Frise E."/>
            <person name="Hoskins R."/>
            <person name="Park S."/>
            <person name="Svirskas R."/>
            <person name="Rubin G."/>
        </authorList>
    </citation>
    <scope>NUCLEOTIDE SEQUENCE</scope>
</reference>
<reference evidence="2" key="11">
    <citation type="journal article" date="2015" name="G3 (Bethesda)">
        <title>Gene Model Annotations for Drosophila melanogaster: Impact of High-Throughput Data.</title>
        <authorList>
            <consortium name="FlyBase Consortium"/>
            <person name="Matthews B.B."/>
            <person name="Dos Santos G."/>
            <person name="Crosby M.A."/>
            <person name="Emmert D.B."/>
            <person name="St Pierre S.E."/>
            <person name="Gramates L.S."/>
            <person name="Zhou P."/>
            <person name="Schroeder A.J."/>
            <person name="Falls K."/>
            <person name="Strelets V."/>
            <person name="Russo S.M."/>
            <person name="Gelbart W.M."/>
            <person name="null"/>
        </authorList>
    </citation>
    <scope>NUCLEOTIDE SEQUENCE</scope>
</reference>
<dbReference type="BioGRID-ORCS" id="318892">
    <property type="hits" value="0 hits in 1 CRISPR screen"/>
</dbReference>
<evidence type="ECO:0000313" key="4">
    <source>
        <dbReference type="FlyBase" id="FBgn0053125"/>
    </source>
</evidence>
<feature type="compositionally biased region" description="Basic and acidic residues" evidence="1">
    <location>
        <begin position="953"/>
        <end position="963"/>
    </location>
</feature>
<dbReference type="EMBL" id="AE014134">
    <property type="protein sequence ID" value="AAO41161.2"/>
    <property type="molecule type" value="Genomic_DNA"/>
</dbReference>
<feature type="region of interest" description="Disordered" evidence="1">
    <location>
        <begin position="165"/>
        <end position="236"/>
    </location>
</feature>
<dbReference type="OrthoDB" id="7852031at2759"/>
<reference evidence="3" key="10">
    <citation type="submission" date="2010-02" db="EMBL/GenBank/DDBJ databases">
        <authorList>
            <person name="Carlson J."/>
            <person name="Booth B."/>
            <person name="Frise E."/>
            <person name="Sandler J."/>
            <person name="Wan K."/>
            <person name="Yu C."/>
            <person name="Celniker S."/>
        </authorList>
    </citation>
    <scope>NUCLEOTIDE SEQUENCE</scope>
</reference>
<dbReference type="AlphaFoldDB" id="Q86BM7"/>
<feature type="region of interest" description="Disordered" evidence="1">
    <location>
        <begin position="820"/>
        <end position="857"/>
    </location>
</feature>
<feature type="compositionally biased region" description="Basic residues" evidence="1">
    <location>
        <begin position="214"/>
        <end position="225"/>
    </location>
</feature>
<reference evidence="5" key="4">
    <citation type="journal article" date="2002" name="Genome Biol.">
        <title>The transposable elements of the Drosophila melanogaster euchromatin: a genomics perspective.</title>
        <authorList>
            <person name="Kaminker J.S."/>
            <person name="Bergman C.M."/>
            <person name="Kronmiller B."/>
            <person name="Carlson J."/>
            <person name="Svirskas R."/>
            <person name="Patel S."/>
            <person name="Frise E."/>
            <person name="Wheeler D.A."/>
            <person name="Lewis S.E."/>
            <person name="Rubin G.M."/>
            <person name="Ashburner M."/>
            <person name="Celniker S.E."/>
        </authorList>
    </citation>
    <scope>NUCLEOTIDE SEQUENCE [LARGE SCALE GENOMIC DNA]</scope>
    <source>
        <strain evidence="5">Berkeley</strain>
    </source>
</reference>
<dbReference type="ExpressionAtlas" id="Q86BM7">
    <property type="expression patterns" value="baseline and differential"/>
</dbReference>
<dbReference type="Bgee" id="FBgn0053125">
    <property type="expression patterns" value="Expressed in mid-late elongation-stage spermatid (Drosophila) in testis and 20 other cell types or tissues"/>
</dbReference>
<name>Q86BM7_DROME</name>
<reference evidence="2 5" key="5">
    <citation type="journal article" date="2002" name="Genome Biol.">
        <title>Heterochromatic sequences in a Drosophila whole-genome shotgun assembly.</title>
        <authorList>
            <person name="Hoskins R.A."/>
            <person name="Smith C.D."/>
            <person name="Carlson J.W."/>
            <person name="Carvalho A.B."/>
            <person name="Halpern A."/>
            <person name="Kaminker J.S."/>
            <person name="Kennedy C."/>
            <person name="Mungall C.J."/>
            <person name="Sullivan B.A."/>
            <person name="Sutton G.G."/>
            <person name="Yasuhara J.C."/>
            <person name="Wakimoto B.T."/>
            <person name="Myers E.W."/>
            <person name="Celniker S.E."/>
            <person name="Rubin G.M."/>
            <person name="Karpen G.H."/>
        </authorList>
    </citation>
    <scope>NUCLEOTIDE SEQUENCE [LARGE SCALE GENOMIC DNA]</scope>
    <source>
        <strain evidence="5">Berkeley</strain>
    </source>
</reference>
<dbReference type="PaxDb" id="7227-FBpp0291644"/>
<reference evidence="2" key="12">
    <citation type="journal article" date="2015" name="G3 (Bethesda)">
        <title>Gene Model Annotations for Drosophila melanogaster: The Rule-Benders.</title>
        <authorList>
            <consortium name="FlyBase Consortium"/>
            <person name="Crosby M.A."/>
            <person name="Gramates L.S."/>
            <person name="Dos Santos G."/>
            <person name="Matthews B.B."/>
            <person name="St Pierre S.E."/>
            <person name="Zhou P."/>
            <person name="Schroeder A.J."/>
            <person name="Falls K."/>
            <person name="Emmert D.B."/>
            <person name="Russo S.M."/>
            <person name="Gelbart W.M."/>
            <person name="null"/>
        </authorList>
    </citation>
    <scope>NUCLEOTIDE SEQUENCE</scope>
</reference>
<evidence type="ECO:0000313" key="2">
    <source>
        <dbReference type="EMBL" id="AAO41161.2"/>
    </source>
</evidence>
<feature type="compositionally biased region" description="Acidic residues" evidence="1">
    <location>
        <begin position="165"/>
        <end position="175"/>
    </location>
</feature>
<dbReference type="UCSC" id="CG33125-RA">
    <property type="organism name" value="d. melanogaster"/>
</dbReference>
<reference evidence="2 5" key="9">
    <citation type="journal article" date="2007" name="Science">
        <title>Sequence finishing and mapping of Drosophila melanogaster heterochromatin.</title>
        <authorList>
            <person name="Hoskins R.A."/>
            <person name="Carlson J.W."/>
            <person name="Kennedy C."/>
            <person name="Acevedo D."/>
            <person name="Evans-Holm M."/>
            <person name="Frise E."/>
            <person name="Wan K.H."/>
            <person name="Park S."/>
            <person name="Mendez-Lago M."/>
            <person name="Rossi F."/>
            <person name="Villasante A."/>
            <person name="Dimitri P."/>
            <person name="Karpen G.H."/>
            <person name="Celniker S.E."/>
        </authorList>
    </citation>
    <scope>NUCLEOTIDE SEQUENCE [LARGE SCALE GENOMIC DNA]</scope>
    <source>
        <strain evidence="5">Berkeley</strain>
    </source>
</reference>